<keyword evidence="1" id="KW-0614">Plasmid</keyword>
<dbReference type="KEGG" id="brh:RBRH_04246"/>
<organism evidence="1 2">
    <name type="scientific">Mycetohabitans rhizoxinica (strain DSM 19002 / CIP 109453 / HKI 454)</name>
    <name type="common">Paraburkholderia rhizoxinica</name>
    <dbReference type="NCBI Taxonomy" id="882378"/>
    <lineage>
        <taxon>Bacteria</taxon>
        <taxon>Pseudomonadati</taxon>
        <taxon>Pseudomonadota</taxon>
        <taxon>Betaproteobacteria</taxon>
        <taxon>Burkholderiales</taxon>
        <taxon>Burkholderiaceae</taxon>
        <taxon>Mycetohabitans</taxon>
    </lineage>
</organism>
<sequence>MRSIVLLAWLARAVPMRAAGRGDEPTVFQDAALRRATVIIHKR</sequence>
<reference evidence="1 2" key="1">
    <citation type="journal article" date="2011" name="J. Bacteriol.">
        <title>Complete genome sequence of Burkholderia rhizoxinica, an endosymbiont of Rhizopus microsporus.</title>
        <authorList>
            <person name="Lackner G."/>
            <person name="Moebius N."/>
            <person name="Partida-Martinez L."/>
            <person name="Hertweck C."/>
        </authorList>
    </citation>
    <scope>NUCLEOTIDE SEQUENCE [LARGE SCALE GENOMIC DNA]</scope>
    <source>
        <strain evidence="2">DSM 19002 / CIP 109453 / HKI 454</strain>
        <plasmid evidence="1 2">pBRH01</plasmid>
    </source>
</reference>
<proteinExistence type="predicted"/>
<name>E5AUB5_MYCRK</name>
<gene>
    <name evidence="1" type="ordered locus">RBRH_04246</name>
</gene>
<dbReference type="AlphaFoldDB" id="E5AUB5"/>
<dbReference type="Proteomes" id="UP000007437">
    <property type="component" value="Plasmid pBRH01"/>
</dbReference>
<protein>
    <submittedName>
        <fullName evidence="1">Uncharacterized protein</fullName>
    </submittedName>
</protein>
<dbReference type="HOGENOM" id="CLU_3230887_0_0_4"/>
<accession>E5AUB5</accession>
<evidence type="ECO:0000313" key="2">
    <source>
        <dbReference type="Proteomes" id="UP000007437"/>
    </source>
</evidence>
<geneLocation type="plasmid" evidence="1 2">
    <name>pBRH01</name>
</geneLocation>
<dbReference type="EMBL" id="FR687360">
    <property type="protein sequence ID" value="CBW76689.1"/>
    <property type="molecule type" value="Genomic_DNA"/>
</dbReference>
<evidence type="ECO:0000313" key="1">
    <source>
        <dbReference type="EMBL" id="CBW76689.1"/>
    </source>
</evidence>